<accession>A0AAN9RT75</accession>
<dbReference type="PANTHER" id="PTHR16166">
    <property type="entry name" value="VACUOLAR PROTEIN SORTING-ASSOCIATED PROTEIN VPS13"/>
    <property type="match status" value="1"/>
</dbReference>
<sequence>MEPGAKLSKFDGGERVDASRYRSLRRRGRGGGLKRRRFKGDLQRLIHPVLRKYYVFFSVRNSQLGFFLQLSLGFNSIFSILFYCVFGIRNWVSFLQLSVGFNSMFSILFLSLFGIPNWVSFLQLCLGTSGNGFLSATLQGFSVFDNREGVEQEFRLAIGKPDNVGANPLHTSLYNQNQDSVDSSLIKGNNFNLVQSMLIVYVKFGQNSTFVSLCIQRPQLLVALDFLLAVVEFFVPTVSSMLSVEESRSDMLEAIIIDQVYKQPCTEFSLSPQKPLIVDDDGFDHFIYDGDGGILYLKDRQGFNLTAASTEVIIYIGNGKTLQFRNVVIKCGPHLDSCVFLGSGSSYSALADDHVYLEEFVESPQSRSLRGSVDEVLCQNNAVNNSTELIIELQVKCCFS</sequence>
<dbReference type="GO" id="GO:0006623">
    <property type="term" value="P:protein targeting to vacuole"/>
    <property type="evidence" value="ECO:0007669"/>
    <property type="project" value="TreeGrafter"/>
</dbReference>
<protein>
    <submittedName>
        <fullName evidence="2">Uncharacterized protein</fullName>
    </submittedName>
</protein>
<dbReference type="Proteomes" id="UP001374584">
    <property type="component" value="Unassembled WGS sequence"/>
</dbReference>
<gene>
    <name evidence="2" type="ORF">VNO80_01765</name>
</gene>
<name>A0AAN9RT75_PHACN</name>
<keyword evidence="1" id="KW-0812">Transmembrane</keyword>
<comment type="caution">
    <text evidence="2">The sequence shown here is derived from an EMBL/GenBank/DDBJ whole genome shotgun (WGS) entry which is preliminary data.</text>
</comment>
<organism evidence="2 3">
    <name type="scientific">Phaseolus coccineus</name>
    <name type="common">Scarlet runner bean</name>
    <name type="synonym">Phaseolus multiflorus</name>
    <dbReference type="NCBI Taxonomy" id="3886"/>
    <lineage>
        <taxon>Eukaryota</taxon>
        <taxon>Viridiplantae</taxon>
        <taxon>Streptophyta</taxon>
        <taxon>Embryophyta</taxon>
        <taxon>Tracheophyta</taxon>
        <taxon>Spermatophyta</taxon>
        <taxon>Magnoliopsida</taxon>
        <taxon>eudicotyledons</taxon>
        <taxon>Gunneridae</taxon>
        <taxon>Pentapetalae</taxon>
        <taxon>rosids</taxon>
        <taxon>fabids</taxon>
        <taxon>Fabales</taxon>
        <taxon>Fabaceae</taxon>
        <taxon>Papilionoideae</taxon>
        <taxon>50 kb inversion clade</taxon>
        <taxon>NPAAA clade</taxon>
        <taxon>indigoferoid/millettioid clade</taxon>
        <taxon>Phaseoleae</taxon>
        <taxon>Phaseolus</taxon>
    </lineage>
</organism>
<proteinExistence type="predicted"/>
<evidence type="ECO:0000256" key="1">
    <source>
        <dbReference type="SAM" id="Phobius"/>
    </source>
</evidence>
<dbReference type="GO" id="GO:0045053">
    <property type="term" value="P:protein retention in Golgi apparatus"/>
    <property type="evidence" value="ECO:0007669"/>
    <property type="project" value="TreeGrafter"/>
</dbReference>
<evidence type="ECO:0000313" key="3">
    <source>
        <dbReference type="Proteomes" id="UP001374584"/>
    </source>
</evidence>
<feature type="transmembrane region" description="Helical" evidence="1">
    <location>
        <begin position="94"/>
        <end position="115"/>
    </location>
</feature>
<feature type="transmembrane region" description="Helical" evidence="1">
    <location>
        <begin position="66"/>
        <end position="88"/>
    </location>
</feature>
<evidence type="ECO:0000313" key="2">
    <source>
        <dbReference type="EMBL" id="KAK7382730.1"/>
    </source>
</evidence>
<reference evidence="2 3" key="1">
    <citation type="submission" date="2024-01" db="EMBL/GenBank/DDBJ databases">
        <title>The genomes of 5 underutilized Papilionoideae crops provide insights into root nodulation and disease resistanc.</title>
        <authorList>
            <person name="Jiang F."/>
        </authorList>
    </citation>
    <scope>NUCLEOTIDE SEQUENCE [LARGE SCALE GENOMIC DNA]</scope>
    <source>
        <strain evidence="2">JINMINGXINNONG_FW02</strain>
        <tissue evidence="2">Leaves</tissue>
    </source>
</reference>
<dbReference type="InterPro" id="IPR026847">
    <property type="entry name" value="VPS13"/>
</dbReference>
<dbReference type="PANTHER" id="PTHR16166:SF137">
    <property type="entry name" value="PLECKSTRIN HOMOLOGY (PH) DOMAIN-CONTAINING PROTEIN"/>
    <property type="match status" value="1"/>
</dbReference>
<dbReference type="AlphaFoldDB" id="A0AAN9RT75"/>
<dbReference type="EMBL" id="JAYMYR010000001">
    <property type="protein sequence ID" value="KAK7382730.1"/>
    <property type="molecule type" value="Genomic_DNA"/>
</dbReference>
<keyword evidence="1" id="KW-0472">Membrane</keyword>
<keyword evidence="1" id="KW-1133">Transmembrane helix</keyword>
<keyword evidence="3" id="KW-1185">Reference proteome</keyword>